<accession>X1IBA7</accession>
<organism evidence="1">
    <name type="scientific">marine sediment metagenome</name>
    <dbReference type="NCBI Taxonomy" id="412755"/>
    <lineage>
        <taxon>unclassified sequences</taxon>
        <taxon>metagenomes</taxon>
        <taxon>ecological metagenomes</taxon>
    </lineage>
</organism>
<gene>
    <name evidence="1" type="ORF">S03H2_42960</name>
</gene>
<name>X1IBA7_9ZZZZ</name>
<feature type="non-terminal residue" evidence="1">
    <location>
        <position position="1"/>
    </location>
</feature>
<dbReference type="AlphaFoldDB" id="X1IBA7"/>
<evidence type="ECO:0000313" key="1">
    <source>
        <dbReference type="EMBL" id="GAH66550.1"/>
    </source>
</evidence>
<dbReference type="SUPFAM" id="SSF52309">
    <property type="entry name" value="N-(deoxy)ribosyltransferase-like"/>
    <property type="match status" value="1"/>
</dbReference>
<proteinExistence type="predicted"/>
<sequence length="153" mass="18321">IILIEEGKYKEYKEVVAESIKSNYSFFINPLENSEVRHNYEYVIKPTVEKHNFKIESVDEISHVKEITNIIVDSIRKSRFLIADLTEEKPNCYYEIGYAHALEKPVVILAKKGTIRHFDIQGYKWNYWNNYKNLKDFFERELVEVLKNLDKLR</sequence>
<protein>
    <recommendedName>
        <fullName evidence="2">Nucleoside 2-deoxyribosyltransferase</fullName>
    </recommendedName>
</protein>
<reference evidence="1" key="1">
    <citation type="journal article" date="2014" name="Front. Microbiol.">
        <title>High frequency of phylogenetically diverse reductive dehalogenase-homologous genes in deep subseafloor sedimentary metagenomes.</title>
        <authorList>
            <person name="Kawai M."/>
            <person name="Futagami T."/>
            <person name="Toyoda A."/>
            <person name="Takaki Y."/>
            <person name="Nishi S."/>
            <person name="Hori S."/>
            <person name="Arai W."/>
            <person name="Tsubouchi T."/>
            <person name="Morono Y."/>
            <person name="Uchiyama I."/>
            <person name="Ito T."/>
            <person name="Fujiyama A."/>
            <person name="Inagaki F."/>
            <person name="Takami H."/>
        </authorList>
    </citation>
    <scope>NUCLEOTIDE SEQUENCE</scope>
    <source>
        <strain evidence="1">Expedition CK06-06</strain>
    </source>
</reference>
<evidence type="ECO:0008006" key="2">
    <source>
        <dbReference type="Google" id="ProtNLM"/>
    </source>
</evidence>
<dbReference type="Gene3D" id="3.40.50.450">
    <property type="match status" value="1"/>
</dbReference>
<comment type="caution">
    <text evidence="1">The sequence shown here is derived from an EMBL/GenBank/DDBJ whole genome shotgun (WGS) entry which is preliminary data.</text>
</comment>
<dbReference type="EMBL" id="BARU01026764">
    <property type="protein sequence ID" value="GAH66550.1"/>
    <property type="molecule type" value="Genomic_DNA"/>
</dbReference>